<dbReference type="EC" id="2.7.8.-" evidence="12"/>
<dbReference type="Pfam" id="PF13091">
    <property type="entry name" value="PLDc_2"/>
    <property type="match status" value="2"/>
</dbReference>
<evidence type="ECO:0000259" key="14">
    <source>
        <dbReference type="PROSITE" id="PS50035"/>
    </source>
</evidence>
<evidence type="ECO:0000256" key="11">
    <source>
        <dbReference type="ARBA" id="ARBA00023264"/>
    </source>
</evidence>
<feature type="domain" description="PLD phosphodiesterase" evidence="14">
    <location>
        <begin position="386"/>
        <end position="413"/>
    </location>
</feature>
<dbReference type="SMART" id="SM00155">
    <property type="entry name" value="PLDc"/>
    <property type="match status" value="2"/>
</dbReference>
<dbReference type="EMBL" id="CP040749">
    <property type="protein sequence ID" value="QCX39172.1"/>
    <property type="molecule type" value="Genomic_DNA"/>
</dbReference>
<feature type="transmembrane region" description="Helical" evidence="13">
    <location>
        <begin position="30"/>
        <end position="51"/>
    </location>
</feature>
<keyword evidence="2" id="KW-1003">Cell membrane</keyword>
<reference evidence="15 16" key="1">
    <citation type="submission" date="2019-05" db="EMBL/GenBank/DDBJ databases">
        <title>Algicella ahnfeltiae gen. nov., sp. nov., a novel marine bacterium of the family Flavobacteriaceae isolated from a red alga.</title>
        <authorList>
            <person name="Nedashkovskaya O.I."/>
            <person name="Kukhlevskiy A.D."/>
            <person name="Kim S.-G."/>
            <person name="Zhukova N.V."/>
            <person name="Mikhailov V.V."/>
        </authorList>
    </citation>
    <scope>NUCLEOTIDE SEQUENCE [LARGE SCALE GENOMIC DNA]</scope>
    <source>
        <strain evidence="15 16">10Alg115</strain>
    </source>
</reference>
<dbReference type="InterPro" id="IPR027379">
    <property type="entry name" value="CLS_N"/>
</dbReference>
<dbReference type="KEGG" id="fbe:FF125_12260"/>
<feature type="transmembrane region" description="Helical" evidence="13">
    <location>
        <begin position="5"/>
        <end position="24"/>
    </location>
</feature>
<keyword evidence="7 13" id="KW-1133">Transmembrane helix</keyword>
<keyword evidence="4" id="KW-0808">Transferase</keyword>
<keyword evidence="9 13" id="KW-0472">Membrane</keyword>
<sequence>MLTIFFIIYIISAFIAAGSIILYGCNPSRSLGWLLVIIFVPYAGVIFYVLFGVNRREFKIYTLKHTLKRRLFDQNYLKHSASGKKFSFKSTKEKKLESLLRNSSNYPAIPGNKVTVLSNGAMAYKSIFEKLEKAKNFIHIEFYIFEDGDILERLYQIFKTKIAEGVKIRMIYDAIGSFDLKRKSIKRFKALGVAVYPVLPIKFGTIIFTINFRNHRKIIVIDGDVGFTGGVNISDKYVRSQSELGIWDDEHLCIEGPAVESLHNIFIKDFYFASNEESILDEKFHDIISEKGDSTVQIVSSGPDSKHPTIMYQYLGLINLAEKSIYIANPYFMPSRPLLEGLKMAALEGINVKILVPAKSDSKLAHYSMKSYFRELLEVGIEIYRSSNFLHSKIIITDIEIVSVGSGNFDHRSFEQNFEANALIYDKNVAKEITDNFLKDCEKSNRLTLEVHKSRPFYSKVIEGFARLFSPLL</sequence>
<dbReference type="GO" id="GO:0008808">
    <property type="term" value="F:cardiolipin synthase activity"/>
    <property type="evidence" value="ECO:0007669"/>
    <property type="project" value="UniProtKB-UniRule"/>
</dbReference>
<dbReference type="OrthoDB" id="9762009at2"/>
<accession>A0A5B7TWW3</accession>
<keyword evidence="11" id="KW-1208">Phospholipid metabolism</keyword>
<dbReference type="Proteomes" id="UP000306229">
    <property type="component" value="Chromosome"/>
</dbReference>
<dbReference type="GO" id="GO:0032049">
    <property type="term" value="P:cardiolipin biosynthetic process"/>
    <property type="evidence" value="ECO:0007669"/>
    <property type="project" value="UniProtKB-UniRule"/>
</dbReference>
<dbReference type="AlphaFoldDB" id="A0A5B7TWW3"/>
<comment type="subcellular location">
    <subcellularLocation>
        <location evidence="1">Cell membrane</location>
        <topology evidence="1">Multi-pass membrane protein</topology>
    </subcellularLocation>
</comment>
<gene>
    <name evidence="15" type="primary">cls</name>
    <name evidence="15" type="ORF">FF125_12260</name>
</gene>
<evidence type="ECO:0000256" key="8">
    <source>
        <dbReference type="ARBA" id="ARBA00023098"/>
    </source>
</evidence>
<dbReference type="GO" id="GO:0005886">
    <property type="term" value="C:plasma membrane"/>
    <property type="evidence" value="ECO:0007669"/>
    <property type="project" value="UniProtKB-SubCell"/>
</dbReference>
<name>A0A5B7TWW3_9FLAO</name>
<dbReference type="CDD" id="cd09110">
    <property type="entry name" value="PLDc_CLS_1"/>
    <property type="match status" value="1"/>
</dbReference>
<keyword evidence="6" id="KW-0677">Repeat</keyword>
<dbReference type="InterPro" id="IPR022924">
    <property type="entry name" value="Cardiolipin_synthase"/>
</dbReference>
<dbReference type="PANTHER" id="PTHR21248:SF22">
    <property type="entry name" value="PHOSPHOLIPASE D"/>
    <property type="match status" value="1"/>
</dbReference>
<protein>
    <recommendedName>
        <fullName evidence="12">Cardiolipin synthase</fullName>
        <ecNumber evidence="12">2.7.8.-</ecNumber>
    </recommendedName>
</protein>
<proteinExistence type="predicted"/>
<dbReference type="PROSITE" id="PS50035">
    <property type="entry name" value="PLD"/>
    <property type="match status" value="2"/>
</dbReference>
<keyword evidence="8" id="KW-0443">Lipid metabolism</keyword>
<evidence type="ECO:0000256" key="10">
    <source>
        <dbReference type="ARBA" id="ARBA00023209"/>
    </source>
</evidence>
<evidence type="ECO:0000256" key="4">
    <source>
        <dbReference type="ARBA" id="ARBA00022679"/>
    </source>
</evidence>
<evidence type="ECO:0000256" key="5">
    <source>
        <dbReference type="ARBA" id="ARBA00022692"/>
    </source>
</evidence>
<evidence type="ECO:0000256" key="9">
    <source>
        <dbReference type="ARBA" id="ARBA00023136"/>
    </source>
</evidence>
<dbReference type="Pfam" id="PF13396">
    <property type="entry name" value="PLDc_N"/>
    <property type="match status" value="1"/>
</dbReference>
<organism evidence="15 16">
    <name type="scientific">Aureibaculum algae</name>
    <dbReference type="NCBI Taxonomy" id="2584122"/>
    <lineage>
        <taxon>Bacteria</taxon>
        <taxon>Pseudomonadati</taxon>
        <taxon>Bacteroidota</taxon>
        <taxon>Flavobacteriia</taxon>
        <taxon>Flavobacteriales</taxon>
        <taxon>Flavobacteriaceae</taxon>
        <taxon>Aureibaculum</taxon>
    </lineage>
</organism>
<evidence type="ECO:0000256" key="13">
    <source>
        <dbReference type="SAM" id="Phobius"/>
    </source>
</evidence>
<evidence type="ECO:0000256" key="2">
    <source>
        <dbReference type="ARBA" id="ARBA00022475"/>
    </source>
</evidence>
<keyword evidence="5 13" id="KW-0812">Transmembrane</keyword>
<dbReference type="NCBIfam" id="TIGR04265">
    <property type="entry name" value="bac_cardiolipin"/>
    <property type="match status" value="1"/>
</dbReference>
<evidence type="ECO:0000256" key="6">
    <source>
        <dbReference type="ARBA" id="ARBA00022737"/>
    </source>
</evidence>
<feature type="transmembrane region" description="Helical" evidence="13">
    <location>
        <begin position="190"/>
        <end position="210"/>
    </location>
</feature>
<keyword evidence="16" id="KW-1185">Reference proteome</keyword>
<keyword evidence="3" id="KW-0444">Lipid biosynthesis</keyword>
<dbReference type="CDD" id="cd09112">
    <property type="entry name" value="PLDc_CLS_2"/>
    <property type="match status" value="1"/>
</dbReference>
<dbReference type="InterPro" id="IPR001736">
    <property type="entry name" value="PLipase_D/transphosphatidylase"/>
</dbReference>
<keyword evidence="10" id="KW-0594">Phospholipid biosynthesis</keyword>
<evidence type="ECO:0000256" key="3">
    <source>
        <dbReference type="ARBA" id="ARBA00022516"/>
    </source>
</evidence>
<evidence type="ECO:0000313" key="15">
    <source>
        <dbReference type="EMBL" id="QCX39172.1"/>
    </source>
</evidence>
<dbReference type="SUPFAM" id="SSF56024">
    <property type="entry name" value="Phospholipase D/nuclease"/>
    <property type="match status" value="2"/>
</dbReference>
<feature type="domain" description="PLD phosphodiesterase" evidence="14">
    <location>
        <begin position="210"/>
        <end position="237"/>
    </location>
</feature>
<dbReference type="InterPro" id="IPR025202">
    <property type="entry name" value="PLD-like_dom"/>
</dbReference>
<evidence type="ECO:0000313" key="16">
    <source>
        <dbReference type="Proteomes" id="UP000306229"/>
    </source>
</evidence>
<evidence type="ECO:0000256" key="7">
    <source>
        <dbReference type="ARBA" id="ARBA00022989"/>
    </source>
</evidence>
<evidence type="ECO:0000256" key="12">
    <source>
        <dbReference type="NCBIfam" id="TIGR04265"/>
    </source>
</evidence>
<evidence type="ECO:0000256" key="1">
    <source>
        <dbReference type="ARBA" id="ARBA00004651"/>
    </source>
</evidence>
<dbReference type="PANTHER" id="PTHR21248">
    <property type="entry name" value="CARDIOLIPIN SYNTHASE"/>
    <property type="match status" value="1"/>
</dbReference>
<dbReference type="RefSeq" id="WP_138950036.1">
    <property type="nucleotide sequence ID" value="NZ_CP040749.1"/>
</dbReference>
<dbReference type="Gene3D" id="3.30.870.10">
    <property type="entry name" value="Endonuclease Chain A"/>
    <property type="match status" value="2"/>
</dbReference>